<comment type="caution">
    <text evidence="2">The sequence shown here is derived from an EMBL/GenBank/DDBJ whole genome shotgun (WGS) entry which is preliminary data.</text>
</comment>
<organism evidence="2 3">
    <name type="scientific">Erythroxylum novogranatense</name>
    <dbReference type="NCBI Taxonomy" id="1862640"/>
    <lineage>
        <taxon>Eukaryota</taxon>
        <taxon>Viridiplantae</taxon>
        <taxon>Streptophyta</taxon>
        <taxon>Embryophyta</taxon>
        <taxon>Tracheophyta</taxon>
        <taxon>Spermatophyta</taxon>
        <taxon>Magnoliopsida</taxon>
        <taxon>eudicotyledons</taxon>
        <taxon>Gunneridae</taxon>
        <taxon>Pentapetalae</taxon>
        <taxon>rosids</taxon>
        <taxon>fabids</taxon>
        <taxon>Malpighiales</taxon>
        <taxon>Erythroxylaceae</taxon>
        <taxon>Erythroxylum</taxon>
    </lineage>
</organism>
<evidence type="ECO:0000313" key="3">
    <source>
        <dbReference type="Proteomes" id="UP001159364"/>
    </source>
</evidence>
<evidence type="ECO:0000256" key="1">
    <source>
        <dbReference type="SAM" id="MobiDB-lite"/>
    </source>
</evidence>
<name>A0AAV8TD01_9ROSI</name>
<evidence type="ECO:0000313" key="2">
    <source>
        <dbReference type="EMBL" id="KAJ8764093.1"/>
    </source>
</evidence>
<gene>
    <name evidence="2" type="ORF">K2173_004997</name>
</gene>
<dbReference type="AlphaFoldDB" id="A0AAV8TD01"/>
<accession>A0AAV8TD01</accession>
<proteinExistence type="predicted"/>
<feature type="region of interest" description="Disordered" evidence="1">
    <location>
        <begin position="53"/>
        <end position="148"/>
    </location>
</feature>
<dbReference type="Proteomes" id="UP001159364">
    <property type="component" value="Linkage Group LG05"/>
</dbReference>
<dbReference type="EMBL" id="JAIWQS010000005">
    <property type="protein sequence ID" value="KAJ8764093.1"/>
    <property type="molecule type" value="Genomic_DNA"/>
</dbReference>
<protein>
    <submittedName>
        <fullName evidence="2">Uncharacterized protein</fullName>
    </submittedName>
</protein>
<sequence>MELKKQWPTSFQLATYGEEGQLSFKEVSIEYEWQPPASQQRKVWVPTGRTFETGFSHELEQSMDPGLPATEERPSPAPAPSLESPKVSMEGPLPPDNVEALQAPEDNVEGNVETLPTSDQSLPEGIGGDRRVPPLLAEHPTGMNQGEE</sequence>
<reference evidence="2 3" key="1">
    <citation type="submission" date="2021-09" db="EMBL/GenBank/DDBJ databases">
        <title>Genomic insights and catalytic innovation underlie evolution of tropane alkaloids biosynthesis.</title>
        <authorList>
            <person name="Wang Y.-J."/>
            <person name="Tian T."/>
            <person name="Huang J.-P."/>
            <person name="Huang S.-X."/>
        </authorList>
    </citation>
    <scope>NUCLEOTIDE SEQUENCE [LARGE SCALE GENOMIC DNA]</scope>
    <source>
        <strain evidence="2">KIB-2018</strain>
        <tissue evidence="2">Leaf</tissue>
    </source>
</reference>
<keyword evidence="3" id="KW-1185">Reference proteome</keyword>